<organism evidence="3 4">
    <name type="scientific">Leptotrichia trevisanii</name>
    <dbReference type="NCBI Taxonomy" id="109328"/>
    <lineage>
        <taxon>Bacteria</taxon>
        <taxon>Fusobacteriati</taxon>
        <taxon>Fusobacteriota</taxon>
        <taxon>Fusobacteriia</taxon>
        <taxon>Fusobacteriales</taxon>
        <taxon>Leptotrichiaceae</taxon>
        <taxon>Leptotrichia</taxon>
    </lineage>
</organism>
<feature type="binding site" evidence="1">
    <location>
        <position position="112"/>
    </location>
    <ligand>
        <name>L-histidine</name>
        <dbReference type="ChEBI" id="CHEBI:57595"/>
    </ligand>
</feature>
<accession>A0A510KR63</accession>
<dbReference type="GO" id="GO:0006427">
    <property type="term" value="P:histidyl-tRNA aminoacylation"/>
    <property type="evidence" value="ECO:0007669"/>
    <property type="project" value="TreeGrafter"/>
</dbReference>
<dbReference type="STRING" id="1122173.GCA_000482505_00305"/>
<dbReference type="InterPro" id="IPR041715">
    <property type="entry name" value="HisRS-like_core"/>
</dbReference>
<feature type="domain" description="Class II Histidinyl-tRNA synthetase (HisRS)-like catalytic core" evidence="2">
    <location>
        <begin position="17"/>
        <end position="301"/>
    </location>
</feature>
<feature type="binding site" evidence="1">
    <location>
        <position position="108"/>
    </location>
    <ligand>
        <name>L-histidine</name>
        <dbReference type="ChEBI" id="CHEBI:57595"/>
    </ligand>
</feature>
<dbReference type="GO" id="GO:0004821">
    <property type="term" value="F:histidine-tRNA ligase activity"/>
    <property type="evidence" value="ECO:0007669"/>
    <property type="project" value="TreeGrafter"/>
</dbReference>
<dbReference type="GO" id="GO:0005737">
    <property type="term" value="C:cytoplasm"/>
    <property type="evidence" value="ECO:0007669"/>
    <property type="project" value="InterPro"/>
</dbReference>
<dbReference type="InterPro" id="IPR004516">
    <property type="entry name" value="HisRS/HisZ"/>
</dbReference>
<gene>
    <name evidence="3" type="ORF">JMUB3935_1452</name>
</gene>
<evidence type="ECO:0000313" key="3">
    <source>
        <dbReference type="EMBL" id="BBM52473.1"/>
    </source>
</evidence>
<protein>
    <submittedName>
        <fullName evidence="3">tRNA synthetase class II</fullName>
    </submittedName>
</protein>
<evidence type="ECO:0000256" key="1">
    <source>
        <dbReference type="PIRSR" id="PIRSR001549-1"/>
    </source>
</evidence>
<sequence length="379" mass="44025">MKNYIKNMSKKDLVLLNIRKMYDSYGYKKISLPSFEEYDLYNENKDFIDRNVLTVMSPNGKLLALRPDITLSVAKKVSKDQSLKYSKIYYQENTYNLTKYVGYEEDEQLGIELIGKESTFLDFEIINLAVKSLDIINKKSMIVLSHAGFISSIFENFDLEYETKEQILDCINRKNSHDIQKILKSNEHISENVKKLIYKIPELSGNLENIEKELLKYEINGNTKKILSELKQLNSLLMKFYKKSKIMFDFSVVKNLNYYNGIILQGYIEGFPNVILTGGRYDKLFEKFGVDTGAVGFAILTDGLKGYYKDTDKKDFEVLIAYDNSDFEKLVEIVNDFQKKGLRVRVENIENLGESDFEIFNFDEKYVFQNGELKKGGIV</sequence>
<dbReference type="Pfam" id="PF13393">
    <property type="entry name" value="tRNA-synt_His"/>
    <property type="match status" value="1"/>
</dbReference>
<name>A0A510KR63_9FUSO</name>
<keyword evidence="3" id="KW-0436">Ligase</keyword>
<feature type="binding site" evidence="1">
    <location>
        <begin position="68"/>
        <end position="70"/>
    </location>
    <ligand>
        <name>L-histidine</name>
        <dbReference type="ChEBI" id="CHEBI:57595"/>
    </ligand>
</feature>
<dbReference type="RefSeq" id="WP_146996826.1">
    <property type="nucleotide sequence ID" value="NZ_AP019840.1"/>
</dbReference>
<evidence type="ECO:0000259" key="2">
    <source>
        <dbReference type="Pfam" id="PF13393"/>
    </source>
</evidence>
<dbReference type="Gene3D" id="3.30.930.10">
    <property type="entry name" value="Bira Bifunctional Protein, Domain 2"/>
    <property type="match status" value="1"/>
</dbReference>
<feature type="binding site" evidence="1">
    <location>
        <begin position="258"/>
        <end position="259"/>
    </location>
    <ligand>
        <name>L-histidine</name>
        <dbReference type="ChEBI" id="CHEBI:57595"/>
    </ligand>
</feature>
<dbReference type="AlphaFoldDB" id="A0A510KR63"/>
<dbReference type="EMBL" id="AP019840">
    <property type="protein sequence ID" value="BBM52473.1"/>
    <property type="molecule type" value="Genomic_DNA"/>
</dbReference>
<dbReference type="SUPFAM" id="SSF55681">
    <property type="entry name" value="Class II aaRS and biotin synthetases"/>
    <property type="match status" value="1"/>
</dbReference>
<reference evidence="3 4" key="1">
    <citation type="submission" date="2019-07" db="EMBL/GenBank/DDBJ databases">
        <title>Complete Genome Sequence of Leptotrichia trevisanii Strain JMUB3935.</title>
        <authorList>
            <person name="Watanabe S."/>
            <person name="Cui L."/>
        </authorList>
    </citation>
    <scope>NUCLEOTIDE SEQUENCE [LARGE SCALE GENOMIC DNA]</scope>
    <source>
        <strain evidence="3 4">JMUB3935</strain>
    </source>
</reference>
<dbReference type="InterPro" id="IPR045864">
    <property type="entry name" value="aa-tRNA-synth_II/BPL/LPL"/>
</dbReference>
<dbReference type="PIRSF" id="PIRSF001549">
    <property type="entry name" value="His-tRNA_synth"/>
    <property type="match status" value="1"/>
</dbReference>
<proteinExistence type="predicted"/>
<dbReference type="PANTHER" id="PTHR43707">
    <property type="entry name" value="HISTIDYL-TRNA SYNTHETASE"/>
    <property type="match status" value="1"/>
</dbReference>
<evidence type="ECO:0000313" key="4">
    <source>
        <dbReference type="Proteomes" id="UP000321378"/>
    </source>
</evidence>
<keyword evidence="3" id="KW-0030">Aminoacyl-tRNA synthetase</keyword>
<dbReference type="Proteomes" id="UP000321378">
    <property type="component" value="Chromosome"/>
</dbReference>
<dbReference type="PANTHER" id="PTHR43707:SF1">
    <property type="entry name" value="HISTIDINE--TRNA LIGASE, MITOCHONDRIAL-RELATED"/>
    <property type="match status" value="1"/>
</dbReference>